<dbReference type="NCBIfam" id="NF045974">
    <property type="entry name" value="conju_CD1108"/>
    <property type="match status" value="1"/>
</dbReference>
<sequence length="589" mass="65155">MAGKKNPNLGDKLRQEREGAENTLRDSRSKTADSSTGDSSKKKAEHRRQIRHEADLAKMRSKKLKSEQEVKAKKNEAASGKKGGKPKKPGNLAADAISAKAHQSVRNADQDNNSGVEAAHFSEGSAEGAARAGSRFQYGRKLRQYKKLERLEKKADKDAVDSIFAERMKSDPQAGSNFFSRWRQKQAIKKEYAAAKAGAAAAENTAAGTAKAAQGTASMTEKAFQFVQSHSHIIIGIAAVGLLVLVIAGSVSSCSVLINGGGNVVLGTSYTAEDEDLKGVETDYTKLEDKLRKQIDRIETDHPGYDEYRYNLAEIGHNPYELASLLTVEFENYTRSQVQARLQSIFEAQYELKLEEKVEIRTRKETRVGYRYNPITGTGHTYTYQVTVQYEYKILNVTLLNRGVDYVARNSGLTDDQLQRYEVTLECRGNRDDLFAGIAFATPDGAGSSGEYQDYDIPGEALTDEKFRKMITEAEKYLGYPYVWGGSSPSTSFDCSGFVSWVINHCGNGWNVGRQTANGLMGKCDIIPKSEAKPGDLIFFQKTYNTSGASHVGIYVGNGMMIHCGSPISYASIETTYWRQHYYCMGRIR</sequence>
<proteinExistence type="inferred from homology"/>
<feature type="compositionally biased region" description="Basic and acidic residues" evidence="5">
    <location>
        <begin position="11"/>
        <end position="31"/>
    </location>
</feature>
<dbReference type="InterPro" id="IPR051202">
    <property type="entry name" value="Peptidase_C40"/>
</dbReference>
<dbReference type="SUPFAM" id="SSF54001">
    <property type="entry name" value="Cysteine proteinases"/>
    <property type="match status" value="1"/>
</dbReference>
<feature type="compositionally biased region" description="Polar residues" evidence="5">
    <location>
        <begin position="104"/>
        <end position="115"/>
    </location>
</feature>
<dbReference type="EMBL" id="CP023819">
    <property type="protein sequence ID" value="ATL89911.1"/>
    <property type="molecule type" value="Genomic_DNA"/>
</dbReference>
<dbReference type="Proteomes" id="UP000223709">
    <property type="component" value="Chromosome"/>
</dbReference>
<accession>A0A291TA87</accession>
<evidence type="ECO:0000256" key="4">
    <source>
        <dbReference type="ARBA" id="ARBA00022807"/>
    </source>
</evidence>
<dbReference type="GO" id="GO:0008234">
    <property type="term" value="F:cysteine-type peptidase activity"/>
    <property type="evidence" value="ECO:0007669"/>
    <property type="project" value="UniProtKB-KW"/>
</dbReference>
<evidence type="ECO:0000256" key="3">
    <source>
        <dbReference type="ARBA" id="ARBA00022801"/>
    </source>
</evidence>
<organism evidence="7 8">
    <name type="scientific">Faecalibacterium prausnitzii</name>
    <dbReference type="NCBI Taxonomy" id="853"/>
    <lineage>
        <taxon>Bacteria</taxon>
        <taxon>Bacillati</taxon>
        <taxon>Bacillota</taxon>
        <taxon>Clostridia</taxon>
        <taxon>Eubacteriales</taxon>
        <taxon>Oscillospiraceae</taxon>
        <taxon>Faecalibacterium</taxon>
    </lineage>
</organism>
<dbReference type="Gene3D" id="3.90.1720.10">
    <property type="entry name" value="endopeptidase domain like (from Nostoc punctiforme)"/>
    <property type="match status" value="1"/>
</dbReference>
<dbReference type="PROSITE" id="PS51935">
    <property type="entry name" value="NLPC_P60"/>
    <property type="match status" value="1"/>
</dbReference>
<evidence type="ECO:0000313" key="8">
    <source>
        <dbReference type="Proteomes" id="UP000223709"/>
    </source>
</evidence>
<evidence type="ECO:0000313" key="7">
    <source>
        <dbReference type="EMBL" id="ATL89911.1"/>
    </source>
</evidence>
<evidence type="ECO:0000259" key="6">
    <source>
        <dbReference type="PROSITE" id="PS51935"/>
    </source>
</evidence>
<dbReference type="GO" id="GO:0006508">
    <property type="term" value="P:proteolysis"/>
    <property type="evidence" value="ECO:0007669"/>
    <property type="project" value="UniProtKB-KW"/>
</dbReference>
<dbReference type="RefSeq" id="WP_098923461.1">
    <property type="nucleotide sequence ID" value="NZ_CP023819.1"/>
</dbReference>
<feature type="domain" description="NlpC/P60" evidence="6">
    <location>
        <begin position="464"/>
        <end position="589"/>
    </location>
</feature>
<feature type="region of interest" description="Disordered" evidence="5">
    <location>
        <begin position="1"/>
        <end position="130"/>
    </location>
</feature>
<comment type="similarity">
    <text evidence="1">Belongs to the peptidase C40 family.</text>
</comment>
<evidence type="ECO:0000256" key="1">
    <source>
        <dbReference type="ARBA" id="ARBA00007074"/>
    </source>
</evidence>
<gene>
    <name evidence="7" type="ORF">CRH10_06205</name>
</gene>
<dbReference type="PANTHER" id="PTHR47053:SF1">
    <property type="entry name" value="MUREIN DD-ENDOPEPTIDASE MEPH-RELATED"/>
    <property type="match status" value="1"/>
</dbReference>
<dbReference type="InterPro" id="IPR000064">
    <property type="entry name" value="NLP_P60_dom"/>
</dbReference>
<name>A0A291TA87_9FIRM</name>
<feature type="compositionally biased region" description="Basic and acidic residues" evidence="5">
    <location>
        <begin position="51"/>
        <end position="76"/>
    </location>
</feature>
<reference evidence="7 8" key="1">
    <citation type="submission" date="2017-10" db="EMBL/GenBank/DDBJ databases">
        <title>Complete Genome Sequence of Faecalibacterium prausnitzii isolated from the gut of healthy adult Indian.</title>
        <authorList>
            <person name="Bag S."/>
            <person name="Ghosh T.S."/>
            <person name="Das B."/>
        </authorList>
    </citation>
    <scope>NUCLEOTIDE SEQUENCE [LARGE SCALE GENOMIC DNA]</scope>
    <source>
        <strain evidence="7 8">Indica</strain>
    </source>
</reference>
<protein>
    <submittedName>
        <fullName evidence="7">Hydrolase Nlp/P60</fullName>
    </submittedName>
</protein>
<dbReference type="Pfam" id="PF00877">
    <property type="entry name" value="NLPC_P60"/>
    <property type="match status" value="1"/>
</dbReference>
<dbReference type="PANTHER" id="PTHR47053">
    <property type="entry name" value="MUREIN DD-ENDOPEPTIDASE MEPH-RELATED"/>
    <property type="match status" value="1"/>
</dbReference>
<dbReference type="AlphaFoldDB" id="A0A291TA87"/>
<evidence type="ECO:0000256" key="2">
    <source>
        <dbReference type="ARBA" id="ARBA00022670"/>
    </source>
</evidence>
<evidence type="ECO:0000256" key="5">
    <source>
        <dbReference type="SAM" id="MobiDB-lite"/>
    </source>
</evidence>
<keyword evidence="4" id="KW-0788">Thiol protease</keyword>
<keyword evidence="3 7" id="KW-0378">Hydrolase</keyword>
<keyword evidence="2" id="KW-0645">Protease</keyword>
<dbReference type="InterPro" id="IPR038765">
    <property type="entry name" value="Papain-like_cys_pep_sf"/>
</dbReference>